<feature type="domain" description="Aminoglycoside phosphotransferase" evidence="1">
    <location>
        <begin position="35"/>
        <end position="263"/>
    </location>
</feature>
<dbReference type="CDD" id="cd05154">
    <property type="entry name" value="ACAD10_11_N-like"/>
    <property type="match status" value="1"/>
</dbReference>
<comment type="caution">
    <text evidence="2">The sequence shown here is derived from an EMBL/GenBank/DDBJ whole genome shotgun (WGS) entry which is preliminary data.</text>
</comment>
<keyword evidence="3" id="KW-1185">Reference proteome</keyword>
<accession>A0ABP9I228</accession>
<gene>
    <name evidence="2" type="ORF">GCM10023205_63140</name>
</gene>
<dbReference type="InterPro" id="IPR011009">
    <property type="entry name" value="Kinase-like_dom_sf"/>
</dbReference>
<dbReference type="EMBL" id="BAABHS010000028">
    <property type="protein sequence ID" value="GAA4984439.1"/>
    <property type="molecule type" value="Genomic_DNA"/>
</dbReference>
<dbReference type="PANTHER" id="PTHR47829:SF1">
    <property type="entry name" value="HAD FAMILY PHOSPHATASE"/>
    <property type="match status" value="1"/>
</dbReference>
<evidence type="ECO:0000313" key="3">
    <source>
        <dbReference type="Proteomes" id="UP001500466"/>
    </source>
</evidence>
<proteinExistence type="predicted"/>
<dbReference type="PANTHER" id="PTHR47829">
    <property type="entry name" value="HYDROLASE, PUTATIVE (AFU_ORTHOLOGUE AFUA_1G12880)-RELATED"/>
    <property type="match status" value="1"/>
</dbReference>
<name>A0ABP9I228_9ACTN</name>
<dbReference type="InterPro" id="IPR052898">
    <property type="entry name" value="ACAD10-like"/>
</dbReference>
<protein>
    <submittedName>
        <fullName evidence="2">Phosphotransferase family protein</fullName>
    </submittedName>
</protein>
<organism evidence="2 3">
    <name type="scientific">Yinghuangia aomiensis</name>
    <dbReference type="NCBI Taxonomy" id="676205"/>
    <lineage>
        <taxon>Bacteria</taxon>
        <taxon>Bacillati</taxon>
        <taxon>Actinomycetota</taxon>
        <taxon>Actinomycetes</taxon>
        <taxon>Kitasatosporales</taxon>
        <taxon>Streptomycetaceae</taxon>
        <taxon>Yinghuangia</taxon>
    </lineage>
</organism>
<dbReference type="Gene3D" id="3.30.200.20">
    <property type="entry name" value="Phosphorylase Kinase, domain 1"/>
    <property type="match status" value="1"/>
</dbReference>
<reference evidence="3" key="1">
    <citation type="journal article" date="2019" name="Int. J. Syst. Evol. Microbiol.">
        <title>The Global Catalogue of Microorganisms (GCM) 10K type strain sequencing project: providing services to taxonomists for standard genome sequencing and annotation.</title>
        <authorList>
            <consortium name="The Broad Institute Genomics Platform"/>
            <consortium name="The Broad Institute Genome Sequencing Center for Infectious Disease"/>
            <person name="Wu L."/>
            <person name="Ma J."/>
        </authorList>
    </citation>
    <scope>NUCLEOTIDE SEQUENCE [LARGE SCALE GENOMIC DNA]</scope>
    <source>
        <strain evidence="3">JCM 17986</strain>
    </source>
</reference>
<evidence type="ECO:0000313" key="2">
    <source>
        <dbReference type="EMBL" id="GAA4984439.1"/>
    </source>
</evidence>
<dbReference type="InterPro" id="IPR002575">
    <property type="entry name" value="Aminoglycoside_PTrfase"/>
</dbReference>
<dbReference type="SUPFAM" id="SSF56112">
    <property type="entry name" value="Protein kinase-like (PK-like)"/>
    <property type="match status" value="1"/>
</dbReference>
<sequence length="342" mass="36239">MSGAVAVDGLDLPALERFFADHVPEFDGGLRAELMHGGRSNLTYRLTDGHRTWVLRRPPLGGLTPSAHDMAREYRVVDALAGSAVPVARAVAFGPAEVVGVPFAVFDYVAGAVIRTPEDLHALPDTRIADCAFALVDTLAGLHAVSPDAVGLAGFGRAEGYLSRQIRRWYDQWQRVRTRELPDVDKLHARLAEACPAESGASIVHGDFRIDNAILAADDPSDVRAVVDWEMATLGDPLADLGLHLAYANPAFAPVLADAAASTSPRLPSPDRLAERYAATSGRDVRDLGFYTALGLFKVAVIAEGIHARHRQGLTRGTGFGSVGSAVEPLTAAGLRVLGGSA</sequence>
<dbReference type="InterPro" id="IPR041726">
    <property type="entry name" value="ACAD10_11_N"/>
</dbReference>
<dbReference type="Gene3D" id="3.90.1200.10">
    <property type="match status" value="1"/>
</dbReference>
<evidence type="ECO:0000259" key="1">
    <source>
        <dbReference type="Pfam" id="PF01636"/>
    </source>
</evidence>
<dbReference type="RefSeq" id="WP_345679169.1">
    <property type="nucleotide sequence ID" value="NZ_BAABHS010000028.1"/>
</dbReference>
<dbReference type="Proteomes" id="UP001500466">
    <property type="component" value="Unassembled WGS sequence"/>
</dbReference>
<dbReference type="Pfam" id="PF01636">
    <property type="entry name" value="APH"/>
    <property type="match status" value="1"/>
</dbReference>